<protein>
    <submittedName>
        <fullName evidence="7">Cytochrome C oxidase subunit IV family protein</fullName>
    </submittedName>
</protein>
<keyword evidence="4 6" id="KW-1133">Transmembrane helix</keyword>
<feature type="transmembrane region" description="Helical" evidence="6">
    <location>
        <begin position="9"/>
        <end position="26"/>
    </location>
</feature>
<evidence type="ECO:0000313" key="8">
    <source>
        <dbReference type="Proteomes" id="UP001595722"/>
    </source>
</evidence>
<evidence type="ECO:0000256" key="5">
    <source>
        <dbReference type="ARBA" id="ARBA00023136"/>
    </source>
</evidence>
<organism evidence="7 8">
    <name type="scientific">Bacterioplanoides pacificum</name>
    <dbReference type="NCBI Taxonomy" id="1171596"/>
    <lineage>
        <taxon>Bacteria</taxon>
        <taxon>Pseudomonadati</taxon>
        <taxon>Pseudomonadota</taxon>
        <taxon>Gammaproteobacteria</taxon>
        <taxon>Oceanospirillales</taxon>
        <taxon>Oceanospirillaceae</taxon>
        <taxon>Bacterioplanoides</taxon>
    </lineage>
</organism>
<reference evidence="8" key="1">
    <citation type="journal article" date="2019" name="Int. J. Syst. Evol. Microbiol.">
        <title>The Global Catalogue of Microorganisms (GCM) 10K type strain sequencing project: providing services to taxonomists for standard genome sequencing and annotation.</title>
        <authorList>
            <consortium name="The Broad Institute Genomics Platform"/>
            <consortium name="The Broad Institute Genome Sequencing Center for Infectious Disease"/>
            <person name="Wu L."/>
            <person name="Ma J."/>
        </authorList>
    </citation>
    <scope>NUCLEOTIDE SEQUENCE [LARGE SCALE GENOMIC DNA]</scope>
    <source>
        <strain evidence="8">KCTC 42424</strain>
    </source>
</reference>
<keyword evidence="2" id="KW-1003">Cell membrane</keyword>
<dbReference type="Proteomes" id="UP001595722">
    <property type="component" value="Unassembled WGS sequence"/>
</dbReference>
<dbReference type="Pfam" id="PF03626">
    <property type="entry name" value="COX4_pro"/>
    <property type="match status" value="1"/>
</dbReference>
<evidence type="ECO:0000256" key="3">
    <source>
        <dbReference type="ARBA" id="ARBA00022692"/>
    </source>
</evidence>
<keyword evidence="3 6" id="KW-0812">Transmembrane</keyword>
<evidence type="ECO:0000256" key="2">
    <source>
        <dbReference type="ARBA" id="ARBA00022475"/>
    </source>
</evidence>
<sequence>MINSNTRRVTGLWLLMLLLTLTVVVLPRQHWLMLAVSVWLVTVVKGLWIIRYFMELNRAPLIWQRILQGWLILTVSAVTMTAIRQL</sequence>
<gene>
    <name evidence="7" type="ORF">ACFOMG_14765</name>
</gene>
<dbReference type="InterPro" id="IPR005171">
    <property type="entry name" value="Cyt_c_oxidase_su4_prok"/>
</dbReference>
<dbReference type="RefSeq" id="WP_376867727.1">
    <property type="nucleotide sequence ID" value="NZ_JBHRYB010000014.1"/>
</dbReference>
<comment type="subcellular location">
    <subcellularLocation>
        <location evidence="1">Cell membrane</location>
        <topology evidence="1">Multi-pass membrane protein</topology>
    </subcellularLocation>
</comment>
<accession>A0ABV7VVX4</accession>
<feature type="transmembrane region" description="Helical" evidence="6">
    <location>
        <begin position="66"/>
        <end position="83"/>
    </location>
</feature>
<proteinExistence type="predicted"/>
<keyword evidence="5 6" id="KW-0472">Membrane</keyword>
<evidence type="ECO:0000256" key="4">
    <source>
        <dbReference type="ARBA" id="ARBA00022989"/>
    </source>
</evidence>
<feature type="transmembrane region" description="Helical" evidence="6">
    <location>
        <begin position="32"/>
        <end position="54"/>
    </location>
</feature>
<evidence type="ECO:0000256" key="6">
    <source>
        <dbReference type="SAM" id="Phobius"/>
    </source>
</evidence>
<evidence type="ECO:0000313" key="7">
    <source>
        <dbReference type="EMBL" id="MFC3681364.1"/>
    </source>
</evidence>
<name>A0ABV7VVX4_9GAMM</name>
<comment type="caution">
    <text evidence="7">The sequence shown here is derived from an EMBL/GenBank/DDBJ whole genome shotgun (WGS) entry which is preliminary data.</text>
</comment>
<dbReference type="EMBL" id="JBHRYB010000014">
    <property type="protein sequence ID" value="MFC3681364.1"/>
    <property type="molecule type" value="Genomic_DNA"/>
</dbReference>
<evidence type="ECO:0000256" key="1">
    <source>
        <dbReference type="ARBA" id="ARBA00004651"/>
    </source>
</evidence>
<keyword evidence="8" id="KW-1185">Reference proteome</keyword>